<dbReference type="GeneID" id="25741699"/>
<feature type="domain" description="tRNA/rRNA methyltransferase SpoU type" evidence="4">
    <location>
        <begin position="140"/>
        <end position="288"/>
    </location>
</feature>
<dbReference type="Pfam" id="PF00588">
    <property type="entry name" value="SpoU_methylase"/>
    <property type="match status" value="1"/>
</dbReference>
<dbReference type="PANTHER" id="PTHR43191:SF2">
    <property type="entry name" value="RRNA METHYLTRANSFERASE 3, MITOCHONDRIAL"/>
    <property type="match status" value="1"/>
</dbReference>
<dbReference type="PANTHER" id="PTHR43191">
    <property type="entry name" value="RRNA METHYLTRANSFERASE 3"/>
    <property type="match status" value="1"/>
</dbReference>
<dbReference type="Proteomes" id="UP000054498">
    <property type="component" value="Unassembled WGS sequence"/>
</dbReference>
<dbReference type="InterPro" id="IPR029026">
    <property type="entry name" value="tRNA_m1G_MTases_N"/>
</dbReference>
<dbReference type="InterPro" id="IPR029028">
    <property type="entry name" value="Alpha/beta_knot_MTases"/>
</dbReference>
<keyword evidence="6" id="KW-1185">Reference proteome</keyword>
<protein>
    <recommendedName>
        <fullName evidence="4">tRNA/rRNA methyltransferase SpoU type domain-containing protein</fullName>
    </recommendedName>
</protein>
<organism evidence="5 6">
    <name type="scientific">Monoraphidium neglectum</name>
    <dbReference type="NCBI Taxonomy" id="145388"/>
    <lineage>
        <taxon>Eukaryota</taxon>
        <taxon>Viridiplantae</taxon>
        <taxon>Chlorophyta</taxon>
        <taxon>core chlorophytes</taxon>
        <taxon>Chlorophyceae</taxon>
        <taxon>CS clade</taxon>
        <taxon>Sphaeropleales</taxon>
        <taxon>Selenastraceae</taxon>
        <taxon>Monoraphidium</taxon>
    </lineage>
</organism>
<proteinExistence type="predicted"/>
<dbReference type="KEGG" id="mng:MNEG_8824"/>
<evidence type="ECO:0000259" key="4">
    <source>
        <dbReference type="Pfam" id="PF00588"/>
    </source>
</evidence>
<dbReference type="InterPro" id="IPR001537">
    <property type="entry name" value="SpoU_MeTrfase"/>
</dbReference>
<evidence type="ECO:0000256" key="1">
    <source>
        <dbReference type="ARBA" id="ARBA00022603"/>
    </source>
</evidence>
<accession>A0A0D2M6Z9</accession>
<dbReference type="GO" id="GO:0003723">
    <property type="term" value="F:RNA binding"/>
    <property type="evidence" value="ECO:0007669"/>
    <property type="project" value="InterPro"/>
</dbReference>
<dbReference type="GO" id="GO:0006396">
    <property type="term" value="P:RNA processing"/>
    <property type="evidence" value="ECO:0007669"/>
    <property type="project" value="InterPro"/>
</dbReference>
<gene>
    <name evidence="5" type="ORF">MNEG_8824</name>
</gene>
<reference evidence="5 6" key="1">
    <citation type="journal article" date="2013" name="BMC Genomics">
        <title>Reconstruction of the lipid metabolism for the microalga Monoraphidium neglectum from its genome sequence reveals characteristics suitable for biofuel production.</title>
        <authorList>
            <person name="Bogen C."/>
            <person name="Al-Dilaimi A."/>
            <person name="Albersmeier A."/>
            <person name="Wichmann J."/>
            <person name="Grundmann M."/>
            <person name="Rupp O."/>
            <person name="Lauersen K.J."/>
            <person name="Blifernez-Klassen O."/>
            <person name="Kalinowski J."/>
            <person name="Goesmann A."/>
            <person name="Mussgnug J.H."/>
            <person name="Kruse O."/>
        </authorList>
    </citation>
    <scope>NUCLEOTIDE SEQUENCE [LARGE SCALE GENOMIC DNA]</scope>
    <source>
        <strain evidence="5 6">SAG 48.87</strain>
    </source>
</reference>
<feature type="region of interest" description="Disordered" evidence="3">
    <location>
        <begin position="102"/>
        <end position="129"/>
    </location>
</feature>
<dbReference type="OrthoDB" id="270651at2759"/>
<evidence type="ECO:0000313" key="5">
    <source>
        <dbReference type="EMBL" id="KIY99139.1"/>
    </source>
</evidence>
<dbReference type="AlphaFoldDB" id="A0A0D2M6Z9"/>
<keyword evidence="1" id="KW-0489">Methyltransferase</keyword>
<dbReference type="GO" id="GO:0032259">
    <property type="term" value="P:methylation"/>
    <property type="evidence" value="ECO:0007669"/>
    <property type="project" value="UniProtKB-KW"/>
</dbReference>
<dbReference type="Gene3D" id="3.40.1280.10">
    <property type="match status" value="1"/>
</dbReference>
<dbReference type="STRING" id="145388.A0A0D2M6Z9"/>
<sequence length="315" mass="33056">MEKPADQKTDIRAAYTVCFEFVECGAQLRVAALLLQPGAPSPLPPSLQPERVVRISEAVALKISGLETISPGDVIVELNVAGQGLLKVAELRALFGLPAAATEDGPRAEEPATVAQGQQRAGGEQGGELAAERPRRLRRLLALEAVQDPGNLGTLLRCAMAFGWDGVVLLPGCCDPFNEKALRASRGAALRLPLAECSWGELEALSDDGGLLLLAAEPQEAEAQAGEERRRRGGQGDRQLEQAVCLVLGSEGQGLSQTALRVCRPVAIPMVGQMESLNVGIAGGILMFMLSEGLPPLLKQFEGLLGGDSTSGALK</sequence>
<name>A0A0D2M6Z9_9CHLO</name>
<dbReference type="InterPro" id="IPR051259">
    <property type="entry name" value="rRNA_Methyltransferase"/>
</dbReference>
<dbReference type="EMBL" id="KK101941">
    <property type="protein sequence ID" value="KIY99139.1"/>
    <property type="molecule type" value="Genomic_DNA"/>
</dbReference>
<dbReference type="RefSeq" id="XP_013898159.1">
    <property type="nucleotide sequence ID" value="XM_014042705.1"/>
</dbReference>
<dbReference type="FunFam" id="3.40.1280.10:FF:000027">
    <property type="entry name" value="Putative tRNA/rRNA methyltransferase YsgA"/>
    <property type="match status" value="1"/>
</dbReference>
<evidence type="ECO:0000256" key="2">
    <source>
        <dbReference type="ARBA" id="ARBA00022679"/>
    </source>
</evidence>
<dbReference type="SUPFAM" id="SSF75217">
    <property type="entry name" value="alpha/beta knot"/>
    <property type="match status" value="1"/>
</dbReference>
<dbReference type="GO" id="GO:0008173">
    <property type="term" value="F:RNA methyltransferase activity"/>
    <property type="evidence" value="ECO:0007669"/>
    <property type="project" value="InterPro"/>
</dbReference>
<evidence type="ECO:0000313" key="6">
    <source>
        <dbReference type="Proteomes" id="UP000054498"/>
    </source>
</evidence>
<keyword evidence="2" id="KW-0808">Transferase</keyword>
<evidence type="ECO:0000256" key="3">
    <source>
        <dbReference type="SAM" id="MobiDB-lite"/>
    </source>
</evidence>
<dbReference type="CDD" id="cd18095">
    <property type="entry name" value="SpoU-like_rRNA-MTase"/>
    <property type="match status" value="1"/>
</dbReference>